<dbReference type="Pfam" id="PF01895">
    <property type="entry name" value="PhoU"/>
    <property type="match status" value="1"/>
</dbReference>
<dbReference type="GO" id="GO:0003677">
    <property type="term" value="F:DNA binding"/>
    <property type="evidence" value="ECO:0007669"/>
    <property type="project" value="InterPro"/>
</dbReference>
<dbReference type="PANTHER" id="PTHR42930">
    <property type="entry name" value="PHOSPHATE-SPECIFIC TRANSPORT SYSTEM ACCESSORY PROTEIN PHOU"/>
    <property type="match status" value="1"/>
</dbReference>
<sequence>MSKPIVRKIQLTGGSTYIISLPKTWVKEHFLRPGDEVEIIQDKQARLILVPKKSEDSERKEKRIALNCDKPDISFVIREIIAYYMAGYTLLTVSCSKFSSDDRERIKETIRNRLLGAEIIDEDSNSLTIQFLVSEKELSLTKSIMRAANISYNMLKDSFKALYDGNLDLSKEIMSRDDDVDRFYFYIVRQLSLSVEYPEIIEDEKYNLTQLVNLYSVAKSIERVSDHSIRIVDQLPIIEKLNEKELHDHGYEVAEFYKSSMNAFNAKDKDISHQIINKEFELLYKNRSLAEKVINFNYDSKKISSMLIVLDSVRRVIRYSIDIAEATIDLLAKQTEQDENSTEQI</sequence>
<dbReference type="RefSeq" id="WP_369610014.1">
    <property type="nucleotide sequence ID" value="NZ_AP031322.1"/>
</dbReference>
<dbReference type="SMART" id="SM00966">
    <property type="entry name" value="SpoVT_AbrB"/>
    <property type="match status" value="1"/>
</dbReference>
<accession>A0AAT9GU83</accession>
<dbReference type="InterPro" id="IPR038078">
    <property type="entry name" value="PhoU-like_sf"/>
</dbReference>
<dbReference type="InterPro" id="IPR007159">
    <property type="entry name" value="SpoVT-AbrB_dom"/>
</dbReference>
<dbReference type="EMBL" id="AP031322">
    <property type="protein sequence ID" value="BFH74512.1"/>
    <property type="molecule type" value="Genomic_DNA"/>
</dbReference>
<protein>
    <submittedName>
        <fullName evidence="2">Phosphate uptake regulator PhoU</fullName>
    </submittedName>
</protein>
<dbReference type="InterPro" id="IPR028366">
    <property type="entry name" value="PhoU"/>
</dbReference>
<dbReference type="GO" id="GO:0045936">
    <property type="term" value="P:negative regulation of phosphate metabolic process"/>
    <property type="evidence" value="ECO:0007669"/>
    <property type="project" value="InterPro"/>
</dbReference>
<dbReference type="GeneID" id="92355414"/>
<reference evidence="2" key="1">
    <citation type="submission" date="2024-03" db="EMBL/GenBank/DDBJ databases">
        <title>Complete genome sequence of Sulfurisphaera javensis strain KD-1.</title>
        <authorList>
            <person name="Sakai H."/>
            <person name="Nur N."/>
            <person name="Suwanto A."/>
            <person name="Kurosawa N."/>
        </authorList>
    </citation>
    <scope>NUCLEOTIDE SEQUENCE</scope>
    <source>
        <strain evidence="2">KD-1</strain>
    </source>
</reference>
<dbReference type="SUPFAM" id="SSF109755">
    <property type="entry name" value="PhoU-like"/>
    <property type="match status" value="1"/>
</dbReference>
<evidence type="ECO:0000259" key="1">
    <source>
        <dbReference type="SMART" id="SM00966"/>
    </source>
</evidence>
<feature type="domain" description="SpoVT-AbrB" evidence="1">
    <location>
        <begin position="11"/>
        <end position="57"/>
    </location>
</feature>
<dbReference type="InterPro" id="IPR026022">
    <property type="entry name" value="PhoU_dom"/>
</dbReference>
<dbReference type="Gene3D" id="1.20.58.220">
    <property type="entry name" value="Phosphate transport system protein phou homolog 2, domain 2"/>
    <property type="match status" value="2"/>
</dbReference>
<gene>
    <name evidence="2" type="ORF">SJAV_24560</name>
</gene>
<dbReference type="Pfam" id="PF04014">
    <property type="entry name" value="MazE_antitoxin"/>
    <property type="match status" value="1"/>
</dbReference>
<proteinExistence type="predicted"/>
<evidence type="ECO:0000313" key="2">
    <source>
        <dbReference type="EMBL" id="BFH74512.1"/>
    </source>
</evidence>
<name>A0AAT9GU83_9CREN</name>
<organism evidence="2">
    <name type="scientific">Sulfurisphaera javensis</name>
    <dbReference type="NCBI Taxonomy" id="2049879"/>
    <lineage>
        <taxon>Archaea</taxon>
        <taxon>Thermoproteota</taxon>
        <taxon>Thermoprotei</taxon>
        <taxon>Sulfolobales</taxon>
        <taxon>Sulfolobaceae</taxon>
        <taxon>Sulfurisphaera</taxon>
    </lineage>
</organism>
<dbReference type="PANTHER" id="PTHR42930:SF2">
    <property type="entry name" value="PHOU DOMAIN-CONTAINING PROTEIN"/>
    <property type="match status" value="1"/>
</dbReference>
<dbReference type="AlphaFoldDB" id="A0AAT9GU83"/>
<dbReference type="KEGG" id="sjv:SJAV_24560"/>
<dbReference type="GO" id="GO:0030643">
    <property type="term" value="P:intracellular phosphate ion homeostasis"/>
    <property type="evidence" value="ECO:0007669"/>
    <property type="project" value="InterPro"/>
</dbReference>